<comment type="caution">
    <text evidence="2">The sequence shown here is derived from an EMBL/GenBank/DDBJ whole genome shotgun (WGS) entry which is preliminary data.</text>
</comment>
<sequence>MKKYTILAITILLNMNLLAQMKIEKNQNDLHQKNENFIKTYRIFPTVNMWYFIKLNTRTGQMWQIKFDQKETKQLDIPLNTLSLIKKEYEVDNRFILYPTKNNSNYLLLDQINGKIWQLNWDTRPEKNRITSLNSFSLIEKQNTIDNRFILYPTKNNWNYLLLDKINGNLWQVHWSTKPEEGELISIK</sequence>
<feature type="signal peptide" evidence="1">
    <location>
        <begin position="1"/>
        <end position="19"/>
    </location>
</feature>
<keyword evidence="1" id="KW-0732">Signal</keyword>
<dbReference type="RefSeq" id="WP_290232215.1">
    <property type="nucleotide sequence ID" value="NZ_JAUFPZ010000002.1"/>
</dbReference>
<evidence type="ECO:0000313" key="3">
    <source>
        <dbReference type="Proteomes" id="UP001595793"/>
    </source>
</evidence>
<organism evidence="2 3">
    <name type="scientific">Zunongwangia endophytica</name>
    <dbReference type="NCBI Taxonomy" id="1808945"/>
    <lineage>
        <taxon>Bacteria</taxon>
        <taxon>Pseudomonadati</taxon>
        <taxon>Bacteroidota</taxon>
        <taxon>Flavobacteriia</taxon>
        <taxon>Flavobacteriales</taxon>
        <taxon>Flavobacteriaceae</taxon>
        <taxon>Zunongwangia</taxon>
    </lineage>
</organism>
<protein>
    <submittedName>
        <fullName evidence="2">Uncharacterized protein</fullName>
    </submittedName>
</protein>
<accession>A0ABV8HEH2</accession>
<name>A0ABV8HEH2_9FLAO</name>
<feature type="chain" id="PRO_5046320356" evidence="1">
    <location>
        <begin position="20"/>
        <end position="188"/>
    </location>
</feature>
<proteinExistence type="predicted"/>
<evidence type="ECO:0000256" key="1">
    <source>
        <dbReference type="SAM" id="SignalP"/>
    </source>
</evidence>
<evidence type="ECO:0000313" key="2">
    <source>
        <dbReference type="EMBL" id="MFC4029304.1"/>
    </source>
</evidence>
<gene>
    <name evidence="2" type="ORF">ACFOS1_17935</name>
</gene>
<keyword evidence="3" id="KW-1185">Reference proteome</keyword>
<dbReference type="EMBL" id="JBHSAS010000030">
    <property type="protein sequence ID" value="MFC4029304.1"/>
    <property type="molecule type" value="Genomic_DNA"/>
</dbReference>
<reference evidence="3" key="1">
    <citation type="journal article" date="2019" name="Int. J. Syst. Evol. Microbiol.">
        <title>The Global Catalogue of Microorganisms (GCM) 10K type strain sequencing project: providing services to taxonomists for standard genome sequencing and annotation.</title>
        <authorList>
            <consortium name="The Broad Institute Genomics Platform"/>
            <consortium name="The Broad Institute Genome Sequencing Center for Infectious Disease"/>
            <person name="Wu L."/>
            <person name="Ma J."/>
        </authorList>
    </citation>
    <scope>NUCLEOTIDE SEQUENCE [LARGE SCALE GENOMIC DNA]</scope>
    <source>
        <strain evidence="3">CECT 9128</strain>
    </source>
</reference>
<dbReference type="Proteomes" id="UP001595793">
    <property type="component" value="Unassembled WGS sequence"/>
</dbReference>